<evidence type="ECO:0000256" key="6">
    <source>
        <dbReference type="ARBA" id="ARBA00023242"/>
    </source>
</evidence>
<comment type="similarity">
    <text evidence="2">Belongs to the transcriptional coactivator PC4 family.</text>
</comment>
<comment type="caution">
    <text evidence="9">The sequence shown here is derived from an EMBL/GenBank/DDBJ whole genome shotgun (WGS) entry which is preliminary data.</text>
</comment>
<dbReference type="AlphaFoldDB" id="A0A317SNE8"/>
<dbReference type="InterPro" id="IPR045125">
    <property type="entry name" value="Sub1/Tcp4-like"/>
</dbReference>
<protein>
    <submittedName>
        <fullName evidence="9">SsDNA-binding transcriptional regulator</fullName>
    </submittedName>
</protein>
<dbReference type="GO" id="GO:0060261">
    <property type="term" value="P:positive regulation of transcription initiation by RNA polymerase II"/>
    <property type="evidence" value="ECO:0007669"/>
    <property type="project" value="InterPro"/>
</dbReference>
<accession>A0A317SNE8</accession>
<dbReference type="GO" id="GO:0003713">
    <property type="term" value="F:transcription coactivator activity"/>
    <property type="evidence" value="ECO:0007669"/>
    <property type="project" value="InterPro"/>
</dbReference>
<keyword evidence="4 9" id="KW-0238">DNA-binding</keyword>
<dbReference type="Gene3D" id="2.30.31.10">
    <property type="entry name" value="Transcriptional Coactivator Pc4, Chain A"/>
    <property type="match status" value="1"/>
</dbReference>
<dbReference type="GO" id="GO:0005634">
    <property type="term" value="C:nucleus"/>
    <property type="evidence" value="ECO:0007669"/>
    <property type="project" value="UniProtKB-SubCell"/>
</dbReference>
<dbReference type="Proteomes" id="UP000246991">
    <property type="component" value="Unassembled WGS sequence"/>
</dbReference>
<feature type="region of interest" description="Disordered" evidence="7">
    <location>
        <begin position="114"/>
        <end position="155"/>
    </location>
</feature>
<evidence type="ECO:0000313" key="10">
    <source>
        <dbReference type="Proteomes" id="UP000246991"/>
    </source>
</evidence>
<dbReference type="EMBL" id="PYWC01000041">
    <property type="protein sequence ID" value="PWW75838.1"/>
    <property type="molecule type" value="Genomic_DNA"/>
</dbReference>
<dbReference type="STRING" id="42249.A0A317SNE8"/>
<dbReference type="OrthoDB" id="2505440at2759"/>
<feature type="domain" description="Transcriptional coactivator p15 (PC4) C-terminal" evidence="8">
    <location>
        <begin position="47"/>
        <end position="97"/>
    </location>
</feature>
<evidence type="ECO:0000256" key="3">
    <source>
        <dbReference type="ARBA" id="ARBA00023015"/>
    </source>
</evidence>
<feature type="region of interest" description="Disordered" evidence="7">
    <location>
        <begin position="1"/>
        <end position="25"/>
    </location>
</feature>
<evidence type="ECO:0000256" key="7">
    <source>
        <dbReference type="SAM" id="MobiDB-lite"/>
    </source>
</evidence>
<keyword evidence="10" id="KW-1185">Reference proteome</keyword>
<evidence type="ECO:0000256" key="1">
    <source>
        <dbReference type="ARBA" id="ARBA00004123"/>
    </source>
</evidence>
<dbReference type="PANTHER" id="PTHR13215">
    <property type="entry name" value="RNA POLYMERASE II TRANSCRIPTIONAL COACTIVATOR"/>
    <property type="match status" value="1"/>
</dbReference>
<gene>
    <name evidence="9" type="ORF">C7212DRAFT_195968</name>
</gene>
<dbReference type="SUPFAM" id="SSF54447">
    <property type="entry name" value="ssDNA-binding transcriptional regulator domain"/>
    <property type="match status" value="1"/>
</dbReference>
<evidence type="ECO:0000256" key="2">
    <source>
        <dbReference type="ARBA" id="ARBA00009001"/>
    </source>
</evidence>
<dbReference type="GO" id="GO:0003677">
    <property type="term" value="F:DNA binding"/>
    <property type="evidence" value="ECO:0007669"/>
    <property type="project" value="UniProtKB-KW"/>
</dbReference>
<keyword evidence="5" id="KW-0804">Transcription</keyword>
<evidence type="ECO:0000313" key="9">
    <source>
        <dbReference type="EMBL" id="PWW75838.1"/>
    </source>
</evidence>
<evidence type="ECO:0000256" key="4">
    <source>
        <dbReference type="ARBA" id="ARBA00023125"/>
    </source>
</evidence>
<sequence>MPPKSKKRQAERYKNEEGFVEDAAPSSKRSRVEIGKKAVDNEGNPYWEASRLRRVGVSKFAGKNLINIREYFEKDGNVLPGKKGISLSVEQFGAFLSVLPQLEQHLADTGVVVPRPNVSAAVEQEDEGGAKEEEKQEEGEDEEPKPKRSSKRGGK</sequence>
<evidence type="ECO:0000256" key="5">
    <source>
        <dbReference type="ARBA" id="ARBA00023163"/>
    </source>
</evidence>
<dbReference type="InterPro" id="IPR009044">
    <property type="entry name" value="ssDNA-bd_transcriptional_reg"/>
</dbReference>
<reference evidence="9 10" key="1">
    <citation type="submission" date="2018-03" db="EMBL/GenBank/DDBJ databases">
        <title>Genomes of Pezizomycetes fungi and the evolution of truffles.</title>
        <authorList>
            <person name="Murat C."/>
            <person name="Payen T."/>
            <person name="Noel B."/>
            <person name="Kuo A."/>
            <person name="Martin F.M."/>
        </authorList>
    </citation>
    <scope>NUCLEOTIDE SEQUENCE [LARGE SCALE GENOMIC DNA]</scope>
    <source>
        <strain evidence="9">091103-1</strain>
    </source>
</reference>
<proteinExistence type="inferred from homology"/>
<keyword evidence="6" id="KW-0539">Nucleus</keyword>
<name>A0A317SNE8_9PEZI</name>
<feature type="compositionally biased region" description="Basic and acidic residues" evidence="7">
    <location>
        <begin position="8"/>
        <end position="17"/>
    </location>
</feature>
<organism evidence="9 10">
    <name type="scientific">Tuber magnatum</name>
    <name type="common">white Piedmont truffle</name>
    <dbReference type="NCBI Taxonomy" id="42249"/>
    <lineage>
        <taxon>Eukaryota</taxon>
        <taxon>Fungi</taxon>
        <taxon>Dikarya</taxon>
        <taxon>Ascomycota</taxon>
        <taxon>Pezizomycotina</taxon>
        <taxon>Pezizomycetes</taxon>
        <taxon>Pezizales</taxon>
        <taxon>Tuberaceae</taxon>
        <taxon>Tuber</taxon>
    </lineage>
</organism>
<dbReference type="InterPro" id="IPR003173">
    <property type="entry name" value="PC4_C"/>
</dbReference>
<comment type="subcellular location">
    <subcellularLocation>
        <location evidence="1">Nucleus</location>
    </subcellularLocation>
</comment>
<keyword evidence="3" id="KW-0805">Transcription regulation</keyword>
<dbReference type="Pfam" id="PF02229">
    <property type="entry name" value="PC4"/>
    <property type="match status" value="1"/>
</dbReference>
<evidence type="ECO:0000259" key="8">
    <source>
        <dbReference type="Pfam" id="PF02229"/>
    </source>
</evidence>